<dbReference type="AlphaFoldDB" id="A0A553I5W7"/>
<evidence type="ECO:0000256" key="5">
    <source>
        <dbReference type="ARBA" id="ARBA00023027"/>
    </source>
</evidence>
<keyword evidence="2" id="KW-0285">Flavoprotein</keyword>
<dbReference type="PANTHER" id="PTHR43706:SF45">
    <property type="entry name" value="NADH DEHYDROGENASE-LIKE PROTEIN RV1812C"/>
    <property type="match status" value="1"/>
</dbReference>
<comment type="similarity">
    <text evidence="1">Belongs to the NADH dehydrogenase family.</text>
</comment>
<dbReference type="Proteomes" id="UP000319160">
    <property type="component" value="Unassembled WGS sequence"/>
</dbReference>
<dbReference type="InterPro" id="IPR036188">
    <property type="entry name" value="FAD/NAD-bd_sf"/>
</dbReference>
<keyword evidence="3" id="KW-0274">FAD</keyword>
<dbReference type="PRINTS" id="PR00411">
    <property type="entry name" value="PNDRDTASEI"/>
</dbReference>
<dbReference type="OrthoDB" id="5376590at2759"/>
<dbReference type="InterPro" id="IPR045024">
    <property type="entry name" value="NDH-2"/>
</dbReference>
<keyword evidence="5" id="KW-0520">NAD</keyword>
<dbReference type="InterPro" id="IPR023753">
    <property type="entry name" value="FAD/NAD-binding_dom"/>
</dbReference>
<organism evidence="7 8">
    <name type="scientific">Xylaria flabelliformis</name>
    <dbReference type="NCBI Taxonomy" id="2512241"/>
    <lineage>
        <taxon>Eukaryota</taxon>
        <taxon>Fungi</taxon>
        <taxon>Dikarya</taxon>
        <taxon>Ascomycota</taxon>
        <taxon>Pezizomycotina</taxon>
        <taxon>Sordariomycetes</taxon>
        <taxon>Xylariomycetidae</taxon>
        <taxon>Xylariales</taxon>
        <taxon>Xylariaceae</taxon>
        <taxon>Xylaria</taxon>
    </lineage>
</organism>
<evidence type="ECO:0000256" key="3">
    <source>
        <dbReference type="ARBA" id="ARBA00022827"/>
    </source>
</evidence>
<keyword evidence="8" id="KW-1185">Reference proteome</keyword>
<reference evidence="8" key="1">
    <citation type="submission" date="2019-06" db="EMBL/GenBank/DDBJ databases">
        <title>Draft genome sequence of the griseofulvin-producing fungus Xylaria cubensis strain G536.</title>
        <authorList>
            <person name="Mead M.E."/>
            <person name="Raja H.A."/>
            <person name="Steenwyk J.L."/>
            <person name="Knowles S.L."/>
            <person name="Oberlies N.H."/>
            <person name="Rokas A."/>
        </authorList>
    </citation>
    <scope>NUCLEOTIDE SEQUENCE [LARGE SCALE GENOMIC DNA]</scope>
    <source>
        <strain evidence="8">G536</strain>
    </source>
</reference>
<evidence type="ECO:0000313" key="7">
    <source>
        <dbReference type="EMBL" id="TRX95592.1"/>
    </source>
</evidence>
<evidence type="ECO:0000256" key="1">
    <source>
        <dbReference type="ARBA" id="ARBA00005272"/>
    </source>
</evidence>
<dbReference type="SUPFAM" id="SSF51905">
    <property type="entry name" value="FAD/NAD(P)-binding domain"/>
    <property type="match status" value="1"/>
</dbReference>
<dbReference type="GO" id="GO:0003954">
    <property type="term" value="F:NADH dehydrogenase activity"/>
    <property type="evidence" value="ECO:0007669"/>
    <property type="project" value="InterPro"/>
</dbReference>
<keyword evidence="4" id="KW-0560">Oxidoreductase</keyword>
<sequence length="426" mass="45030">MPQRIVVVGSGFAGFWAALSARRLISLTPEKGIADAAKIEVVVIAPDANLVMRPRLYEPNPANMSEPVDDIYRACGVSFVHGIVDTIHAAEHKIEMVDRAGVRSTMPYDKLVLAAGSRVVHPAIPGLDNYAFSVDQMEDAVKLDRHLHSLASRPSSKARNTIVVCGGGFTGIEVAAELPGRLRTILGKDADFRVITVDRSQDIGPDLGAGPRPHIVKALNDLGVETRLGTAVVGLDAEGVTLSSGERIETLTAIWTAGVVATPLTKQVSNERDGFGRLHVDQDLRVPTASDVFAAGDAASAAADDSGHCAKMSCQHAGPLGKIAGYNAAADLLKVPTIPYSQPVYRVCLDLGAAGAVVGEGWEVNVQHTGFKAKPIKQFINRTLIYPPKAIAAEAFAAADPAFDGSDPAVNHPTLSKFLQEYGISI</sequence>
<dbReference type="PANTHER" id="PTHR43706">
    <property type="entry name" value="NADH DEHYDROGENASE"/>
    <property type="match status" value="1"/>
</dbReference>
<gene>
    <name evidence="7" type="ORF">FHL15_003550</name>
</gene>
<protein>
    <recommendedName>
        <fullName evidence="6">FAD/NAD(P)-binding domain-containing protein</fullName>
    </recommendedName>
</protein>
<accession>A0A553I5W7</accession>
<evidence type="ECO:0000259" key="6">
    <source>
        <dbReference type="Pfam" id="PF07992"/>
    </source>
</evidence>
<dbReference type="STRING" id="2512241.A0A553I5W7"/>
<comment type="caution">
    <text evidence="7">The sequence shown here is derived from an EMBL/GenBank/DDBJ whole genome shotgun (WGS) entry which is preliminary data.</text>
</comment>
<evidence type="ECO:0000256" key="4">
    <source>
        <dbReference type="ARBA" id="ARBA00023002"/>
    </source>
</evidence>
<dbReference type="Gene3D" id="3.50.50.100">
    <property type="match status" value="1"/>
</dbReference>
<name>A0A553I5W7_9PEZI</name>
<evidence type="ECO:0000256" key="2">
    <source>
        <dbReference type="ARBA" id="ARBA00022630"/>
    </source>
</evidence>
<dbReference type="Pfam" id="PF07992">
    <property type="entry name" value="Pyr_redox_2"/>
    <property type="match status" value="1"/>
</dbReference>
<dbReference type="EMBL" id="VFLP01000015">
    <property type="protein sequence ID" value="TRX95592.1"/>
    <property type="molecule type" value="Genomic_DNA"/>
</dbReference>
<feature type="domain" description="FAD/NAD(P)-binding" evidence="6">
    <location>
        <begin position="4"/>
        <end position="304"/>
    </location>
</feature>
<dbReference type="PRINTS" id="PR00368">
    <property type="entry name" value="FADPNR"/>
</dbReference>
<proteinExistence type="inferred from homology"/>
<evidence type="ECO:0000313" key="8">
    <source>
        <dbReference type="Proteomes" id="UP000319160"/>
    </source>
</evidence>